<dbReference type="InterPro" id="IPR037488">
    <property type="entry name" value="At2g33490-like"/>
</dbReference>
<organism evidence="2 3">
    <name type="scientific">Escallonia herrerae</name>
    <dbReference type="NCBI Taxonomy" id="1293975"/>
    <lineage>
        <taxon>Eukaryota</taxon>
        <taxon>Viridiplantae</taxon>
        <taxon>Streptophyta</taxon>
        <taxon>Embryophyta</taxon>
        <taxon>Tracheophyta</taxon>
        <taxon>Spermatophyta</taxon>
        <taxon>Magnoliopsida</taxon>
        <taxon>eudicotyledons</taxon>
        <taxon>Gunneridae</taxon>
        <taxon>Pentapetalae</taxon>
        <taxon>asterids</taxon>
        <taxon>campanulids</taxon>
        <taxon>Escalloniales</taxon>
        <taxon>Escalloniaceae</taxon>
        <taxon>Escallonia</taxon>
    </lineage>
</organism>
<accession>A0AA89BEE9</accession>
<dbReference type="PANTHER" id="PTHR34119">
    <property type="entry name" value="HYDROXYPROLINE-RICH GLYCOPROTEIN-LIKE"/>
    <property type="match status" value="1"/>
</dbReference>
<dbReference type="EMBL" id="JAVXUP010000083">
    <property type="protein sequence ID" value="KAK3039120.1"/>
    <property type="molecule type" value="Genomic_DNA"/>
</dbReference>
<feature type="compositionally biased region" description="Basic and acidic residues" evidence="1">
    <location>
        <begin position="14"/>
        <end position="25"/>
    </location>
</feature>
<evidence type="ECO:0000256" key="1">
    <source>
        <dbReference type="SAM" id="MobiDB-lite"/>
    </source>
</evidence>
<sequence>MKSSLGKLRNFGLHKSDAKEKSDHQTAAHLDELAQASQGHFEINEYGVSFTIRTLCVDRQGWPFRRGSGPGSGSRRGRFCGDDCNGRGLRTMMMVKDLECYNDDGEGFGVMKVGLRRWFRRNKDGEGFGVKKVGYRNGNDCGGVNGGYCGNFITVVAVVGYDDVECVGYWDMHDMRNCYDSLLSAAAATANSAYEFSESLQEMGTCLMEKTALNDDGETGTVLLLLGKLQLELQKLVDSYRSHIVLTITNPSESLLSELRKVEFRAIIAWVKAGTSLSDVNSDWLHT</sequence>
<protein>
    <submittedName>
        <fullName evidence="2">Uncharacterized protein</fullName>
    </submittedName>
</protein>
<dbReference type="PANTHER" id="PTHR34119:SF21">
    <property type="entry name" value="BAR DOMAIN-CONTAINING PROTEIN"/>
    <property type="match status" value="1"/>
</dbReference>
<feature type="region of interest" description="Disordered" evidence="1">
    <location>
        <begin position="1"/>
        <end position="25"/>
    </location>
</feature>
<dbReference type="Gene3D" id="1.20.1270.60">
    <property type="entry name" value="Arfaptin homology (AH) domain/BAR domain"/>
    <property type="match status" value="1"/>
</dbReference>
<dbReference type="SUPFAM" id="SSF103657">
    <property type="entry name" value="BAR/IMD domain-like"/>
    <property type="match status" value="1"/>
</dbReference>
<keyword evidence="3" id="KW-1185">Reference proteome</keyword>
<dbReference type="AlphaFoldDB" id="A0AA89BEE9"/>
<dbReference type="Proteomes" id="UP001188597">
    <property type="component" value="Unassembled WGS sequence"/>
</dbReference>
<evidence type="ECO:0000313" key="3">
    <source>
        <dbReference type="Proteomes" id="UP001188597"/>
    </source>
</evidence>
<comment type="caution">
    <text evidence="2">The sequence shown here is derived from an EMBL/GenBank/DDBJ whole genome shotgun (WGS) entry which is preliminary data.</text>
</comment>
<gene>
    <name evidence="2" type="ORF">RJ639_028866</name>
</gene>
<proteinExistence type="predicted"/>
<name>A0AA89BEE9_9ASTE</name>
<dbReference type="InterPro" id="IPR027267">
    <property type="entry name" value="AH/BAR_dom_sf"/>
</dbReference>
<evidence type="ECO:0000313" key="2">
    <source>
        <dbReference type="EMBL" id="KAK3039120.1"/>
    </source>
</evidence>
<reference evidence="2" key="1">
    <citation type="submission" date="2022-12" db="EMBL/GenBank/DDBJ databases">
        <title>Draft genome assemblies for two species of Escallonia (Escalloniales).</title>
        <authorList>
            <person name="Chanderbali A."/>
            <person name="Dervinis C."/>
            <person name="Anghel I."/>
            <person name="Soltis D."/>
            <person name="Soltis P."/>
            <person name="Zapata F."/>
        </authorList>
    </citation>
    <scope>NUCLEOTIDE SEQUENCE</scope>
    <source>
        <strain evidence="2">UCBG64.0493</strain>
        <tissue evidence="2">Leaf</tissue>
    </source>
</reference>